<comment type="caution">
    <text evidence="1">The sequence shown here is derived from an EMBL/GenBank/DDBJ whole genome shotgun (WGS) entry which is preliminary data.</text>
</comment>
<dbReference type="EMBL" id="JARJCM010000165">
    <property type="protein sequence ID" value="KAJ7024713.1"/>
    <property type="molecule type" value="Genomic_DNA"/>
</dbReference>
<proteinExistence type="predicted"/>
<reference evidence="1" key="1">
    <citation type="submission" date="2023-03" db="EMBL/GenBank/DDBJ databases">
        <title>Massive genome expansion in bonnet fungi (Mycena s.s.) driven by repeated elements and novel gene families across ecological guilds.</title>
        <authorList>
            <consortium name="Lawrence Berkeley National Laboratory"/>
            <person name="Harder C.B."/>
            <person name="Miyauchi S."/>
            <person name="Viragh M."/>
            <person name="Kuo A."/>
            <person name="Thoen E."/>
            <person name="Andreopoulos B."/>
            <person name="Lu D."/>
            <person name="Skrede I."/>
            <person name="Drula E."/>
            <person name="Henrissat B."/>
            <person name="Morin E."/>
            <person name="Kohler A."/>
            <person name="Barry K."/>
            <person name="LaButti K."/>
            <person name="Morin E."/>
            <person name="Salamov A."/>
            <person name="Lipzen A."/>
            <person name="Mereny Z."/>
            <person name="Hegedus B."/>
            <person name="Baldrian P."/>
            <person name="Stursova M."/>
            <person name="Weitz H."/>
            <person name="Taylor A."/>
            <person name="Grigoriev I.V."/>
            <person name="Nagy L.G."/>
            <person name="Martin F."/>
            <person name="Kauserud H."/>
        </authorList>
    </citation>
    <scope>NUCLEOTIDE SEQUENCE</scope>
    <source>
        <strain evidence="1">CBHHK200</strain>
    </source>
</reference>
<accession>A0AAD6WRS2</accession>
<dbReference type="AlphaFoldDB" id="A0AAD6WRS2"/>
<keyword evidence="2" id="KW-1185">Reference proteome</keyword>
<evidence type="ECO:0000313" key="1">
    <source>
        <dbReference type="EMBL" id="KAJ7024713.1"/>
    </source>
</evidence>
<evidence type="ECO:0000313" key="2">
    <source>
        <dbReference type="Proteomes" id="UP001218188"/>
    </source>
</evidence>
<organism evidence="1 2">
    <name type="scientific">Mycena alexandri</name>
    <dbReference type="NCBI Taxonomy" id="1745969"/>
    <lineage>
        <taxon>Eukaryota</taxon>
        <taxon>Fungi</taxon>
        <taxon>Dikarya</taxon>
        <taxon>Basidiomycota</taxon>
        <taxon>Agaricomycotina</taxon>
        <taxon>Agaricomycetes</taxon>
        <taxon>Agaricomycetidae</taxon>
        <taxon>Agaricales</taxon>
        <taxon>Marasmiineae</taxon>
        <taxon>Mycenaceae</taxon>
        <taxon>Mycena</taxon>
    </lineage>
</organism>
<dbReference type="Proteomes" id="UP001218188">
    <property type="component" value="Unassembled WGS sequence"/>
</dbReference>
<name>A0AAD6WRS2_9AGAR</name>
<gene>
    <name evidence="1" type="ORF">C8F04DRAFT_1269968</name>
</gene>
<protein>
    <submittedName>
        <fullName evidence="1">Uncharacterized protein</fullName>
    </submittedName>
</protein>
<sequence length="169" mass="18152">MYLFARRTASHSIYPSPPIVPISLVPTLTHPAPSLVVPHPYTYTPHPLRALSAPIAVCANSHSAGPQLPMHVESRAPHRRSCSRTRTRTSTALLGIAVPHRARSPLPTRPAPHLLSTISFLISTPCLPALAPPHIFCPDLRSARRAECALSASMESPRPRASGSCQCAS</sequence>